<dbReference type="AlphaFoldDB" id="A0A963YNX4"/>
<proteinExistence type="predicted"/>
<reference evidence="1" key="2">
    <citation type="submission" date="2021-01" db="EMBL/GenBank/DDBJ databases">
        <authorList>
            <person name="Mieszkin S."/>
            <person name="Pouder E."/>
            <person name="Alain K."/>
        </authorList>
    </citation>
    <scope>NUCLEOTIDE SEQUENCE</scope>
    <source>
        <strain evidence="1">HW T2.11</strain>
    </source>
</reference>
<accession>A0A963YNX4</accession>
<sequence length="83" mass="9484">MAEIDRIDLPQFVFQQWTAKRRTKSFGYLYDFRNADFGPTEPIPDFLMSARAIAADFAGVAALLHHLSRSGGAEYERLKSVRF</sequence>
<name>A0A963YNX4_9PROT</name>
<reference evidence="1" key="1">
    <citation type="journal article" date="2021" name="Microorganisms">
        <title>Acidisoma silvae sp. nov. and Acidisomacellulosilytica sp. nov., Two Acidophilic Bacteria Isolated from Decaying Wood, Hydrolyzing Cellulose and Producing Poly-3-hydroxybutyrate.</title>
        <authorList>
            <person name="Mieszkin S."/>
            <person name="Pouder E."/>
            <person name="Uroz S."/>
            <person name="Simon-Colin C."/>
            <person name="Alain K."/>
        </authorList>
    </citation>
    <scope>NUCLEOTIDE SEQUENCE</scope>
    <source>
        <strain evidence="1">HW T2.11</strain>
    </source>
</reference>
<comment type="caution">
    <text evidence="1">The sequence shown here is derived from an EMBL/GenBank/DDBJ whole genome shotgun (WGS) entry which is preliminary data.</text>
</comment>
<keyword evidence="2" id="KW-1185">Reference proteome</keyword>
<protein>
    <submittedName>
        <fullName evidence="1">Uncharacterized protein</fullName>
    </submittedName>
</protein>
<dbReference type="EMBL" id="JAESVB010000001">
    <property type="protein sequence ID" value="MCB8874330.1"/>
    <property type="molecule type" value="Genomic_DNA"/>
</dbReference>
<organism evidence="1 2">
    <name type="scientific">Acidisoma silvae</name>
    <dbReference type="NCBI Taxonomy" id="2802396"/>
    <lineage>
        <taxon>Bacteria</taxon>
        <taxon>Pseudomonadati</taxon>
        <taxon>Pseudomonadota</taxon>
        <taxon>Alphaproteobacteria</taxon>
        <taxon>Acetobacterales</taxon>
        <taxon>Acidocellaceae</taxon>
        <taxon>Acidisoma</taxon>
    </lineage>
</organism>
<dbReference type="RefSeq" id="WP_227319972.1">
    <property type="nucleotide sequence ID" value="NZ_JAESVB010000001.1"/>
</dbReference>
<evidence type="ECO:0000313" key="2">
    <source>
        <dbReference type="Proteomes" id="UP000708298"/>
    </source>
</evidence>
<gene>
    <name evidence="1" type="ORF">ASILVAE211_03975</name>
</gene>
<dbReference type="Proteomes" id="UP000708298">
    <property type="component" value="Unassembled WGS sequence"/>
</dbReference>
<evidence type="ECO:0000313" key="1">
    <source>
        <dbReference type="EMBL" id="MCB8874330.1"/>
    </source>
</evidence>